<keyword evidence="2" id="KW-1185">Reference proteome</keyword>
<dbReference type="EMBL" id="JAPQKT010000004">
    <property type="protein sequence ID" value="KAJ5233209.1"/>
    <property type="molecule type" value="Genomic_DNA"/>
</dbReference>
<name>A0A9W9P0C7_PENCI</name>
<dbReference type="Proteomes" id="UP001147733">
    <property type="component" value="Unassembled WGS sequence"/>
</dbReference>
<sequence>MLLWVFLTTTNEKRPWWWNANPSEPQLVHTSEFLDCSKKPARDFPVGEWRQTKSVALWSLWSCRNRLYMEDFRSDSKTFHIENDQREIERKIRAIESVIDLALGH</sequence>
<comment type="caution">
    <text evidence="1">The sequence shown here is derived from an EMBL/GenBank/DDBJ whole genome shotgun (WGS) entry which is preliminary data.</text>
</comment>
<gene>
    <name evidence="1" type="ORF">N7469_004975</name>
</gene>
<evidence type="ECO:0000313" key="2">
    <source>
        <dbReference type="Proteomes" id="UP001147733"/>
    </source>
</evidence>
<accession>A0A9W9P0C7</accession>
<organism evidence="1 2">
    <name type="scientific">Penicillium citrinum</name>
    <dbReference type="NCBI Taxonomy" id="5077"/>
    <lineage>
        <taxon>Eukaryota</taxon>
        <taxon>Fungi</taxon>
        <taxon>Dikarya</taxon>
        <taxon>Ascomycota</taxon>
        <taxon>Pezizomycotina</taxon>
        <taxon>Eurotiomycetes</taxon>
        <taxon>Eurotiomycetidae</taxon>
        <taxon>Eurotiales</taxon>
        <taxon>Aspergillaceae</taxon>
        <taxon>Penicillium</taxon>
    </lineage>
</organism>
<dbReference type="RefSeq" id="XP_056500709.1">
    <property type="nucleotide sequence ID" value="XM_056643895.1"/>
</dbReference>
<proteinExistence type="predicted"/>
<protein>
    <submittedName>
        <fullName evidence="1">Uncharacterized protein</fullName>
    </submittedName>
</protein>
<evidence type="ECO:0000313" key="1">
    <source>
        <dbReference type="EMBL" id="KAJ5233209.1"/>
    </source>
</evidence>
<dbReference type="GeneID" id="81383062"/>
<reference evidence="1" key="1">
    <citation type="submission" date="2022-11" db="EMBL/GenBank/DDBJ databases">
        <authorList>
            <person name="Petersen C."/>
        </authorList>
    </citation>
    <scope>NUCLEOTIDE SEQUENCE</scope>
    <source>
        <strain evidence="1">IBT 23319</strain>
    </source>
</reference>
<dbReference type="AlphaFoldDB" id="A0A9W9P0C7"/>
<reference evidence="1" key="2">
    <citation type="journal article" date="2023" name="IMA Fungus">
        <title>Comparative genomic study of the Penicillium genus elucidates a diverse pangenome and 15 lateral gene transfer events.</title>
        <authorList>
            <person name="Petersen C."/>
            <person name="Sorensen T."/>
            <person name="Nielsen M.R."/>
            <person name="Sondergaard T.E."/>
            <person name="Sorensen J.L."/>
            <person name="Fitzpatrick D.A."/>
            <person name="Frisvad J.C."/>
            <person name="Nielsen K.L."/>
        </authorList>
    </citation>
    <scope>NUCLEOTIDE SEQUENCE</scope>
    <source>
        <strain evidence="1">IBT 23319</strain>
    </source>
</reference>